<dbReference type="Proteomes" id="UP000078348">
    <property type="component" value="Unassembled WGS sequence"/>
</dbReference>
<reference evidence="3 4" key="1">
    <citation type="submission" date="2016-05" db="EMBL/GenBank/DDBJ databases">
        <title>Nuclear genome of Blastocystis sp. subtype 1 NandII.</title>
        <authorList>
            <person name="Gentekaki E."/>
            <person name="Curtis B."/>
            <person name="Stairs C."/>
            <person name="Eme L."/>
            <person name="Herman E."/>
            <person name="Klimes V."/>
            <person name="Arias M.C."/>
            <person name="Elias M."/>
            <person name="Hilliou F."/>
            <person name="Klute M."/>
            <person name="Malik S.-B."/>
            <person name="Pightling A."/>
            <person name="Rachubinski R."/>
            <person name="Salas D."/>
            <person name="Schlacht A."/>
            <person name="Suga H."/>
            <person name="Archibald J."/>
            <person name="Ball S.G."/>
            <person name="Clark G."/>
            <person name="Dacks J."/>
            <person name="Van Der Giezen M."/>
            <person name="Tsaousis A."/>
            <person name="Roger A."/>
        </authorList>
    </citation>
    <scope>NUCLEOTIDE SEQUENCE [LARGE SCALE GENOMIC DNA]</scope>
    <source>
        <strain evidence="4">ATCC 50177 / NandII</strain>
    </source>
</reference>
<feature type="compositionally biased region" description="Basic and acidic residues" evidence="2">
    <location>
        <begin position="23"/>
        <end position="50"/>
    </location>
</feature>
<feature type="coiled-coil region" evidence="1">
    <location>
        <begin position="125"/>
        <end position="159"/>
    </location>
</feature>
<evidence type="ECO:0000313" key="3">
    <source>
        <dbReference type="EMBL" id="OAO14507.1"/>
    </source>
</evidence>
<organism evidence="3 4">
    <name type="scientific">Blastocystis sp. subtype 1 (strain ATCC 50177 / NandII)</name>
    <dbReference type="NCBI Taxonomy" id="478820"/>
    <lineage>
        <taxon>Eukaryota</taxon>
        <taxon>Sar</taxon>
        <taxon>Stramenopiles</taxon>
        <taxon>Bigyra</taxon>
        <taxon>Opalozoa</taxon>
        <taxon>Opalinata</taxon>
        <taxon>Blastocystidae</taxon>
        <taxon>Blastocystis</taxon>
    </lineage>
</organism>
<sequence>MAPKKKRQRKNKKWIPWKELTQEEREQLRRESDKKSFRKLLKETKDRTKAAEASGNYLDMLHAPRPTNEDYSFNTAEKRHVDKWDVHHMDEEDDEDSFGNDDIEWSQQTRFVNPEDINEDNELKQETLVERIRRNQERINDLEKENALLKMDLRDLEHLMKDYAANM</sequence>
<dbReference type="AlphaFoldDB" id="A0A196SEE1"/>
<name>A0A196SEE1_BLAHN</name>
<keyword evidence="1" id="KW-0175">Coiled coil</keyword>
<protein>
    <submittedName>
        <fullName evidence="3">Uncharacterized protein</fullName>
    </submittedName>
</protein>
<feature type="region of interest" description="Disordered" evidence="2">
    <location>
        <begin position="23"/>
        <end position="74"/>
    </location>
</feature>
<dbReference type="EMBL" id="LXWW01000238">
    <property type="protein sequence ID" value="OAO14507.1"/>
    <property type="molecule type" value="Genomic_DNA"/>
</dbReference>
<proteinExistence type="predicted"/>
<evidence type="ECO:0000313" key="4">
    <source>
        <dbReference type="Proteomes" id="UP000078348"/>
    </source>
</evidence>
<evidence type="ECO:0000256" key="2">
    <source>
        <dbReference type="SAM" id="MobiDB-lite"/>
    </source>
</evidence>
<evidence type="ECO:0000256" key="1">
    <source>
        <dbReference type="SAM" id="Coils"/>
    </source>
</evidence>
<gene>
    <name evidence="3" type="ORF">AV274_3810</name>
</gene>
<comment type="caution">
    <text evidence="3">The sequence shown here is derived from an EMBL/GenBank/DDBJ whole genome shotgun (WGS) entry which is preliminary data.</text>
</comment>
<accession>A0A196SEE1</accession>
<keyword evidence="4" id="KW-1185">Reference proteome</keyword>